<protein>
    <recommendedName>
        <fullName evidence="4">Exo-alpha-sialidase</fullName>
    </recommendedName>
</protein>
<proteinExistence type="predicted"/>
<evidence type="ECO:0000313" key="2">
    <source>
        <dbReference type="EMBL" id="BCJ63286.1"/>
    </source>
</evidence>
<reference evidence="2" key="1">
    <citation type="submission" date="2020-08" db="EMBL/GenBank/DDBJ databases">
        <title>Whole genome shotgun sequence of Polymorphospora rubra NBRC 101157.</title>
        <authorList>
            <person name="Komaki H."/>
            <person name="Tamura T."/>
        </authorList>
    </citation>
    <scope>NUCLEOTIDE SEQUENCE</scope>
    <source>
        <strain evidence="2">NBRC 101157</strain>
    </source>
</reference>
<dbReference type="EMBL" id="AP023359">
    <property type="protein sequence ID" value="BCJ63286.1"/>
    <property type="molecule type" value="Genomic_DNA"/>
</dbReference>
<dbReference type="Proteomes" id="UP000680866">
    <property type="component" value="Chromosome"/>
</dbReference>
<feature type="chain" id="PRO_5039224222" description="Exo-alpha-sialidase" evidence="1">
    <location>
        <begin position="31"/>
        <end position="423"/>
    </location>
</feature>
<keyword evidence="1" id="KW-0732">Signal</keyword>
<dbReference type="PROSITE" id="PS51257">
    <property type="entry name" value="PROKAR_LIPOPROTEIN"/>
    <property type="match status" value="1"/>
</dbReference>
<name>A0A810MPR3_9ACTN</name>
<sequence length="423" mass="43382">MGRRPAPRGSCRRLAAGLLAGVLVSAGACAGSPDDDGPVPVRWSRGTLPVPDGTPGRVVVRDVTVCDDRWYVVGAVEAADGETRPAAWVSADTGAWAPVGVAAESFYGERAVLYSVGCRDGVVAAVGARSGGVHGNPRVVTWRQVPDGSLVEVPAPFELYGGAEARNVGRIAGGAGGWLIAGNRVSGAAVWGSVDAAGFELRAGLPGLASDDRGVTWAYDVAAGPAGWVLAGVVTGDADAAVVWTSPDGVGWTRVGLPGDGARERPQRVVVTAGGPVVVGVRGSSFGAWRAEGDRWGPGEWRAAGRFGAGAAGGSVQAVAPLAAGLLVVAWDGARHGLWVSLDAGESWRPISGPGDLPVGGDRSAGWRRVPGGWYLWSTTVVRGVCGWRRRCDDGRSGGGRRPCLWASYALEVRVCITRVTSI</sequence>
<dbReference type="AlphaFoldDB" id="A0A810MPR3"/>
<accession>A0A810MPR3</accession>
<evidence type="ECO:0000313" key="3">
    <source>
        <dbReference type="Proteomes" id="UP000680866"/>
    </source>
</evidence>
<organism evidence="2 3">
    <name type="scientific">Polymorphospora rubra</name>
    <dbReference type="NCBI Taxonomy" id="338584"/>
    <lineage>
        <taxon>Bacteria</taxon>
        <taxon>Bacillati</taxon>
        <taxon>Actinomycetota</taxon>
        <taxon>Actinomycetes</taxon>
        <taxon>Micromonosporales</taxon>
        <taxon>Micromonosporaceae</taxon>
        <taxon>Polymorphospora</taxon>
    </lineage>
</organism>
<feature type="signal peptide" evidence="1">
    <location>
        <begin position="1"/>
        <end position="30"/>
    </location>
</feature>
<dbReference type="RefSeq" id="WP_212820879.1">
    <property type="nucleotide sequence ID" value="NZ_AP023359.1"/>
</dbReference>
<keyword evidence="3" id="KW-1185">Reference proteome</keyword>
<dbReference type="KEGG" id="pry:Prubr_03070"/>
<evidence type="ECO:0008006" key="4">
    <source>
        <dbReference type="Google" id="ProtNLM"/>
    </source>
</evidence>
<evidence type="ECO:0000256" key="1">
    <source>
        <dbReference type="SAM" id="SignalP"/>
    </source>
</evidence>
<gene>
    <name evidence="2" type="ORF">Prubr_03070</name>
</gene>